<dbReference type="RefSeq" id="WP_007796746.1">
    <property type="nucleotide sequence ID" value="NZ_DS022276.1"/>
</dbReference>
<dbReference type="SUPFAM" id="SSF51206">
    <property type="entry name" value="cAMP-binding domain-like"/>
    <property type="match status" value="1"/>
</dbReference>
<keyword evidence="3" id="KW-0804">Transcription</keyword>
<dbReference type="PANTHER" id="PTHR24567:SF26">
    <property type="entry name" value="REGULATORY PROTEIN YEIL"/>
    <property type="match status" value="1"/>
</dbReference>
<dbReference type="InterPro" id="IPR018490">
    <property type="entry name" value="cNMP-bd_dom_sf"/>
</dbReference>
<dbReference type="Proteomes" id="UP000006230">
    <property type="component" value="Unassembled WGS sequence"/>
</dbReference>
<evidence type="ECO:0000313" key="6">
    <source>
        <dbReference type="EMBL" id="EAU46760.1"/>
    </source>
</evidence>
<keyword evidence="1" id="KW-0805">Transcription regulation</keyword>
<dbReference type="GO" id="GO:0003677">
    <property type="term" value="F:DNA binding"/>
    <property type="evidence" value="ECO:0007669"/>
    <property type="project" value="UniProtKB-KW"/>
</dbReference>
<dbReference type="GO" id="GO:0003700">
    <property type="term" value="F:DNA-binding transcription factor activity"/>
    <property type="evidence" value="ECO:0007669"/>
    <property type="project" value="TreeGrafter"/>
</dbReference>
<dbReference type="PROSITE" id="PS51063">
    <property type="entry name" value="HTH_CRP_2"/>
    <property type="match status" value="1"/>
</dbReference>
<dbReference type="STRING" id="314265.R2601_16605"/>
<evidence type="ECO:0000259" key="5">
    <source>
        <dbReference type="PROSITE" id="PS51063"/>
    </source>
</evidence>
<dbReference type="CDD" id="cd00038">
    <property type="entry name" value="CAP_ED"/>
    <property type="match status" value="1"/>
</dbReference>
<dbReference type="Pfam" id="PF00027">
    <property type="entry name" value="cNMP_binding"/>
    <property type="match status" value="1"/>
</dbReference>
<keyword evidence="7" id="KW-1185">Reference proteome</keyword>
<proteinExistence type="predicted"/>
<dbReference type="InterPro" id="IPR036388">
    <property type="entry name" value="WH-like_DNA-bd_sf"/>
</dbReference>
<dbReference type="PROSITE" id="PS50042">
    <property type="entry name" value="CNMP_BINDING_3"/>
    <property type="match status" value="1"/>
</dbReference>
<feature type="domain" description="Cyclic nucleotide-binding" evidence="4">
    <location>
        <begin position="19"/>
        <end position="111"/>
    </location>
</feature>
<gene>
    <name evidence="6" type="ORF">R2601_16605</name>
</gene>
<evidence type="ECO:0000256" key="2">
    <source>
        <dbReference type="ARBA" id="ARBA00023125"/>
    </source>
</evidence>
<evidence type="ECO:0000259" key="4">
    <source>
        <dbReference type="PROSITE" id="PS50042"/>
    </source>
</evidence>
<protein>
    <submittedName>
        <fullName evidence="6">Transcriptional regulator, Crp/Fnr family protein</fullName>
    </submittedName>
</protein>
<reference evidence="6 7" key="1">
    <citation type="journal article" date="2010" name="J. Bacteriol.">
        <title>Genome sequences of Pelagibaca bermudensis HTCC2601T and Maritimibacter alkaliphilus HTCC2654T, the type strains of two marine Roseobacter genera.</title>
        <authorList>
            <person name="Thrash J.C."/>
            <person name="Cho J.C."/>
            <person name="Ferriera S."/>
            <person name="Johnson J."/>
            <person name="Vergin K.L."/>
            <person name="Giovannoni S.J."/>
        </authorList>
    </citation>
    <scope>NUCLEOTIDE SEQUENCE [LARGE SCALE GENOMIC DNA]</scope>
    <source>
        <strain evidence="7">DSM 26914 / JCM 13377 / KCTC 12554 / HTCC2601</strain>
    </source>
</reference>
<evidence type="ECO:0000256" key="1">
    <source>
        <dbReference type="ARBA" id="ARBA00023015"/>
    </source>
</evidence>
<comment type="caution">
    <text evidence="6">The sequence shown here is derived from an EMBL/GenBank/DDBJ whole genome shotgun (WGS) entry which is preliminary data.</text>
</comment>
<dbReference type="eggNOG" id="COG0664">
    <property type="taxonomic scope" value="Bacteria"/>
</dbReference>
<accession>Q0FR27</accession>
<dbReference type="Gene3D" id="2.60.120.10">
    <property type="entry name" value="Jelly Rolls"/>
    <property type="match status" value="1"/>
</dbReference>
<evidence type="ECO:0000313" key="7">
    <source>
        <dbReference type="Proteomes" id="UP000006230"/>
    </source>
</evidence>
<dbReference type="InterPro" id="IPR036390">
    <property type="entry name" value="WH_DNA-bd_sf"/>
</dbReference>
<dbReference type="GO" id="GO:0005829">
    <property type="term" value="C:cytosol"/>
    <property type="evidence" value="ECO:0007669"/>
    <property type="project" value="TreeGrafter"/>
</dbReference>
<dbReference type="InterPro" id="IPR012318">
    <property type="entry name" value="HTH_CRP"/>
</dbReference>
<feature type="domain" description="HTH crp-type" evidence="5">
    <location>
        <begin position="152"/>
        <end position="217"/>
    </location>
</feature>
<dbReference type="SUPFAM" id="SSF46785">
    <property type="entry name" value="Winged helix' DNA-binding domain"/>
    <property type="match status" value="1"/>
</dbReference>
<dbReference type="AlphaFoldDB" id="Q0FR27"/>
<dbReference type="PANTHER" id="PTHR24567">
    <property type="entry name" value="CRP FAMILY TRANSCRIPTIONAL REGULATORY PROTEIN"/>
    <property type="match status" value="1"/>
</dbReference>
<dbReference type="GeneID" id="92504584"/>
<dbReference type="InterPro" id="IPR014710">
    <property type="entry name" value="RmlC-like_jellyroll"/>
</dbReference>
<dbReference type="EMBL" id="AATQ01000012">
    <property type="protein sequence ID" value="EAU46760.1"/>
    <property type="molecule type" value="Genomic_DNA"/>
</dbReference>
<dbReference type="Gene3D" id="1.10.10.10">
    <property type="entry name" value="Winged helix-like DNA-binding domain superfamily/Winged helix DNA-binding domain"/>
    <property type="match status" value="1"/>
</dbReference>
<sequence length="234" mass="25982">MTPRLKVSATYPDLIGICLLRGLSEEEQRAFLDACTPRHYCEETTLLTQSEHTAGFYIVARGRVIISFLDVEGNLSVIHVAGPGEIMGDVECLSDMPCAATCTSLPDTTMLYAPVSLLLEYAQKPQVIRNIARILHGRLVRDNENRAVEQFQTVDARLLNYLCVLSTPDDPDIRISQAHLATLMGCSRQKVNRMLKDLAERGSVELGRGRIRILDRKSIGCELEQGDMTYEVGG</sequence>
<dbReference type="Pfam" id="PF13545">
    <property type="entry name" value="HTH_Crp_2"/>
    <property type="match status" value="1"/>
</dbReference>
<dbReference type="InterPro" id="IPR050397">
    <property type="entry name" value="Env_Response_Regulators"/>
</dbReference>
<dbReference type="SMART" id="SM00419">
    <property type="entry name" value="HTH_CRP"/>
    <property type="match status" value="1"/>
</dbReference>
<name>Q0FR27_SALBH</name>
<evidence type="ECO:0000256" key="3">
    <source>
        <dbReference type="ARBA" id="ARBA00023163"/>
    </source>
</evidence>
<organism evidence="6 7">
    <name type="scientific">Salipiger bermudensis (strain DSM 26914 / JCM 13377 / KCTC 12554 / HTCC2601)</name>
    <name type="common">Pelagibaca bermudensis</name>
    <dbReference type="NCBI Taxonomy" id="314265"/>
    <lineage>
        <taxon>Bacteria</taxon>
        <taxon>Pseudomonadati</taxon>
        <taxon>Pseudomonadota</taxon>
        <taxon>Alphaproteobacteria</taxon>
        <taxon>Rhodobacterales</taxon>
        <taxon>Roseobacteraceae</taxon>
        <taxon>Salipiger</taxon>
    </lineage>
</organism>
<dbReference type="OrthoDB" id="5290098at2"/>
<dbReference type="SMART" id="SM00100">
    <property type="entry name" value="cNMP"/>
    <property type="match status" value="1"/>
</dbReference>
<dbReference type="InterPro" id="IPR000595">
    <property type="entry name" value="cNMP-bd_dom"/>
</dbReference>
<dbReference type="HOGENOM" id="CLU_075053_3_4_5"/>
<keyword evidence="2" id="KW-0238">DNA-binding</keyword>